<keyword evidence="7" id="KW-0807">Transducer</keyword>
<dbReference type="InterPro" id="IPR000276">
    <property type="entry name" value="GPCR_Rhodpsn"/>
</dbReference>
<feature type="transmembrane region" description="Helical" evidence="8">
    <location>
        <begin position="152"/>
        <end position="176"/>
    </location>
</feature>
<evidence type="ECO:0000256" key="4">
    <source>
        <dbReference type="ARBA" id="ARBA00023040"/>
    </source>
</evidence>
<dbReference type="PROSITE" id="PS50262">
    <property type="entry name" value="G_PROTEIN_RECEP_F1_2"/>
    <property type="match status" value="1"/>
</dbReference>
<dbReference type="InterPro" id="IPR017452">
    <property type="entry name" value="GPCR_Rhodpsn_7TM"/>
</dbReference>
<organism evidence="10 11">
    <name type="scientific">Dreissena polymorpha</name>
    <name type="common">Zebra mussel</name>
    <name type="synonym">Mytilus polymorpha</name>
    <dbReference type="NCBI Taxonomy" id="45954"/>
    <lineage>
        <taxon>Eukaryota</taxon>
        <taxon>Metazoa</taxon>
        <taxon>Spiralia</taxon>
        <taxon>Lophotrochozoa</taxon>
        <taxon>Mollusca</taxon>
        <taxon>Bivalvia</taxon>
        <taxon>Autobranchia</taxon>
        <taxon>Heteroconchia</taxon>
        <taxon>Euheterodonta</taxon>
        <taxon>Imparidentia</taxon>
        <taxon>Neoheterodontei</taxon>
        <taxon>Myida</taxon>
        <taxon>Dreissenoidea</taxon>
        <taxon>Dreissenidae</taxon>
        <taxon>Dreissena</taxon>
    </lineage>
</organism>
<feature type="transmembrane region" description="Helical" evidence="8">
    <location>
        <begin position="113"/>
        <end position="132"/>
    </location>
</feature>
<evidence type="ECO:0000256" key="2">
    <source>
        <dbReference type="ARBA" id="ARBA00022692"/>
    </source>
</evidence>
<keyword evidence="5 8" id="KW-0472">Membrane</keyword>
<dbReference type="Gene3D" id="1.20.1070.10">
    <property type="entry name" value="Rhodopsin 7-helix transmembrane proteins"/>
    <property type="match status" value="1"/>
</dbReference>
<dbReference type="GO" id="GO:0004930">
    <property type="term" value="F:G protein-coupled receptor activity"/>
    <property type="evidence" value="ECO:0007669"/>
    <property type="project" value="UniProtKB-KW"/>
</dbReference>
<feature type="domain" description="G-protein coupled receptors family 1 profile" evidence="9">
    <location>
        <begin position="52"/>
        <end position="209"/>
    </location>
</feature>
<accession>A0A9D4FTQ5</accession>
<dbReference type="Pfam" id="PF00001">
    <property type="entry name" value="7tm_1"/>
    <property type="match status" value="1"/>
</dbReference>
<evidence type="ECO:0000256" key="7">
    <source>
        <dbReference type="ARBA" id="ARBA00023224"/>
    </source>
</evidence>
<protein>
    <recommendedName>
        <fullName evidence="9">G-protein coupled receptors family 1 profile domain-containing protein</fullName>
    </recommendedName>
</protein>
<keyword evidence="4" id="KW-0297">G-protein coupled receptor</keyword>
<comment type="caution">
    <text evidence="10">The sequence shown here is derived from an EMBL/GenBank/DDBJ whole genome shotgun (WGS) entry which is preliminary data.</text>
</comment>
<comment type="subcellular location">
    <subcellularLocation>
        <location evidence="1">Membrane</location>
        <topology evidence="1">Multi-pass membrane protein</topology>
    </subcellularLocation>
</comment>
<keyword evidence="6" id="KW-0675">Receptor</keyword>
<keyword evidence="11" id="KW-1185">Reference proteome</keyword>
<reference evidence="10" key="1">
    <citation type="journal article" date="2019" name="bioRxiv">
        <title>The Genome of the Zebra Mussel, Dreissena polymorpha: A Resource for Invasive Species Research.</title>
        <authorList>
            <person name="McCartney M.A."/>
            <person name="Auch B."/>
            <person name="Kono T."/>
            <person name="Mallez S."/>
            <person name="Zhang Y."/>
            <person name="Obille A."/>
            <person name="Becker A."/>
            <person name="Abrahante J.E."/>
            <person name="Garbe J."/>
            <person name="Badalamenti J.P."/>
            <person name="Herman A."/>
            <person name="Mangelson H."/>
            <person name="Liachko I."/>
            <person name="Sullivan S."/>
            <person name="Sone E.D."/>
            <person name="Koren S."/>
            <person name="Silverstein K.A.T."/>
            <person name="Beckman K.B."/>
            <person name="Gohl D.M."/>
        </authorList>
    </citation>
    <scope>NUCLEOTIDE SEQUENCE</scope>
    <source>
        <strain evidence="10">Duluth1</strain>
        <tissue evidence="10">Whole animal</tissue>
    </source>
</reference>
<dbReference type="PRINTS" id="PR00237">
    <property type="entry name" value="GPCRRHODOPSN"/>
</dbReference>
<evidence type="ECO:0000313" key="10">
    <source>
        <dbReference type="EMBL" id="KAH3803053.1"/>
    </source>
</evidence>
<feature type="transmembrane region" description="Helical" evidence="8">
    <location>
        <begin position="73"/>
        <end position="92"/>
    </location>
</feature>
<dbReference type="EMBL" id="JAIWYP010000007">
    <property type="protein sequence ID" value="KAH3803053.1"/>
    <property type="molecule type" value="Genomic_DNA"/>
</dbReference>
<evidence type="ECO:0000256" key="3">
    <source>
        <dbReference type="ARBA" id="ARBA00022989"/>
    </source>
</evidence>
<keyword evidence="3 8" id="KW-1133">Transmembrane helix</keyword>
<dbReference type="AlphaFoldDB" id="A0A9D4FTQ5"/>
<sequence length="209" mass="23372">MDSITTENVSSVNSSGHLESVESLEDLSARYADALLPLTIAFGCFTVDGIIGNLLVSLVFSLSPEYRRNNFKVFALTLAFIDLITCLTIIPAETVKQQKYFEFGHVATCKLKCFFNVFGASSYCLALLVISVDRFRKVVLPFKTQMTPKMSLWILLFVAFLLPILLSIPGTLMCGIRTTAKVNSYGTNTTIYLCETEKRFEKSVLRIIY</sequence>
<gene>
    <name evidence="10" type="ORF">DPMN_156752</name>
</gene>
<evidence type="ECO:0000313" key="11">
    <source>
        <dbReference type="Proteomes" id="UP000828390"/>
    </source>
</evidence>
<dbReference type="PANTHER" id="PTHR45695:SF9">
    <property type="entry name" value="LEUCOKININ RECEPTOR"/>
    <property type="match status" value="1"/>
</dbReference>
<evidence type="ECO:0000256" key="1">
    <source>
        <dbReference type="ARBA" id="ARBA00004141"/>
    </source>
</evidence>
<dbReference type="SUPFAM" id="SSF81321">
    <property type="entry name" value="Family A G protein-coupled receptor-like"/>
    <property type="match status" value="1"/>
</dbReference>
<evidence type="ECO:0000256" key="6">
    <source>
        <dbReference type="ARBA" id="ARBA00023170"/>
    </source>
</evidence>
<reference evidence="10" key="2">
    <citation type="submission" date="2020-11" db="EMBL/GenBank/DDBJ databases">
        <authorList>
            <person name="McCartney M.A."/>
            <person name="Auch B."/>
            <person name="Kono T."/>
            <person name="Mallez S."/>
            <person name="Becker A."/>
            <person name="Gohl D.M."/>
            <person name="Silverstein K.A.T."/>
            <person name="Koren S."/>
            <person name="Bechman K.B."/>
            <person name="Herman A."/>
            <person name="Abrahante J.E."/>
            <person name="Garbe J."/>
        </authorList>
    </citation>
    <scope>NUCLEOTIDE SEQUENCE</scope>
    <source>
        <strain evidence="10">Duluth1</strain>
        <tissue evidence="10">Whole animal</tissue>
    </source>
</reference>
<proteinExistence type="predicted"/>
<keyword evidence="2 8" id="KW-0812">Transmembrane</keyword>
<dbReference type="GO" id="GO:0005886">
    <property type="term" value="C:plasma membrane"/>
    <property type="evidence" value="ECO:0007669"/>
    <property type="project" value="TreeGrafter"/>
</dbReference>
<evidence type="ECO:0000259" key="9">
    <source>
        <dbReference type="PROSITE" id="PS50262"/>
    </source>
</evidence>
<name>A0A9D4FTQ5_DREPO</name>
<evidence type="ECO:0000256" key="8">
    <source>
        <dbReference type="SAM" id="Phobius"/>
    </source>
</evidence>
<dbReference type="Proteomes" id="UP000828390">
    <property type="component" value="Unassembled WGS sequence"/>
</dbReference>
<feature type="transmembrane region" description="Helical" evidence="8">
    <location>
        <begin position="34"/>
        <end position="61"/>
    </location>
</feature>
<evidence type="ECO:0000256" key="5">
    <source>
        <dbReference type="ARBA" id="ARBA00023136"/>
    </source>
</evidence>
<dbReference type="PANTHER" id="PTHR45695">
    <property type="entry name" value="LEUCOKININ RECEPTOR-RELATED"/>
    <property type="match status" value="1"/>
</dbReference>